<feature type="transmembrane region" description="Helical" evidence="7">
    <location>
        <begin position="116"/>
        <end position="136"/>
    </location>
</feature>
<evidence type="ECO:0000256" key="5">
    <source>
        <dbReference type="ARBA" id="ARBA00038359"/>
    </source>
</evidence>
<evidence type="ECO:0000313" key="10">
    <source>
        <dbReference type="Proteomes" id="UP000178129"/>
    </source>
</evidence>
<keyword evidence="2 7" id="KW-0812">Transmembrane</keyword>
<feature type="transmembrane region" description="Helical" evidence="7">
    <location>
        <begin position="148"/>
        <end position="170"/>
    </location>
</feature>
<comment type="subcellular location">
    <subcellularLocation>
        <location evidence="1">Membrane</location>
        <topology evidence="1">Multi-pass membrane protein</topology>
    </subcellularLocation>
</comment>
<dbReference type="PANTHER" id="PTHR33048:SF19">
    <property type="entry name" value="MEMBRANE PROTEIN PTH11-LIKE, PUTATIVE (AFU_ORTHOLOGUE AFUA_1G14080)-RELATED"/>
    <property type="match status" value="1"/>
</dbReference>
<feature type="transmembrane region" description="Helical" evidence="7">
    <location>
        <begin position="6"/>
        <end position="26"/>
    </location>
</feature>
<dbReference type="Pfam" id="PF20684">
    <property type="entry name" value="Fung_rhodopsin"/>
    <property type="match status" value="1"/>
</dbReference>
<organism evidence="9 10">
    <name type="scientific">Rhynchosporium graminicola</name>
    <dbReference type="NCBI Taxonomy" id="2792576"/>
    <lineage>
        <taxon>Eukaryota</taxon>
        <taxon>Fungi</taxon>
        <taxon>Dikarya</taxon>
        <taxon>Ascomycota</taxon>
        <taxon>Pezizomycotina</taxon>
        <taxon>Leotiomycetes</taxon>
        <taxon>Helotiales</taxon>
        <taxon>Ploettnerulaceae</taxon>
        <taxon>Rhynchosporium</taxon>
    </lineage>
</organism>
<evidence type="ECO:0000256" key="6">
    <source>
        <dbReference type="SAM" id="MobiDB-lite"/>
    </source>
</evidence>
<evidence type="ECO:0000256" key="7">
    <source>
        <dbReference type="SAM" id="Phobius"/>
    </source>
</evidence>
<evidence type="ECO:0000256" key="2">
    <source>
        <dbReference type="ARBA" id="ARBA00022692"/>
    </source>
</evidence>
<keyword evidence="10" id="KW-1185">Reference proteome</keyword>
<accession>A0A1E1L4M1</accession>
<dbReference type="GO" id="GO:0016020">
    <property type="term" value="C:membrane"/>
    <property type="evidence" value="ECO:0007669"/>
    <property type="project" value="UniProtKB-SubCell"/>
</dbReference>
<dbReference type="EMBL" id="FJUW01000035">
    <property type="protein sequence ID" value="CZT05511.1"/>
    <property type="molecule type" value="Genomic_DNA"/>
</dbReference>
<keyword evidence="3 7" id="KW-1133">Transmembrane helix</keyword>
<name>A0A1E1L4M1_9HELO</name>
<dbReference type="Proteomes" id="UP000178129">
    <property type="component" value="Unassembled WGS sequence"/>
</dbReference>
<evidence type="ECO:0000256" key="1">
    <source>
        <dbReference type="ARBA" id="ARBA00004141"/>
    </source>
</evidence>
<protein>
    <recommendedName>
        <fullName evidence="8">Rhodopsin domain-containing protein</fullName>
    </recommendedName>
</protein>
<evidence type="ECO:0000256" key="4">
    <source>
        <dbReference type="ARBA" id="ARBA00023136"/>
    </source>
</evidence>
<gene>
    <name evidence="9" type="ORF">RCO7_08455</name>
</gene>
<evidence type="ECO:0000313" key="9">
    <source>
        <dbReference type="EMBL" id="CZT05511.1"/>
    </source>
</evidence>
<comment type="similarity">
    <text evidence="5">Belongs to the SAT4 family.</text>
</comment>
<reference evidence="10" key="1">
    <citation type="submission" date="2016-03" db="EMBL/GenBank/DDBJ databases">
        <authorList>
            <person name="Ploux O."/>
        </authorList>
    </citation>
    <scope>NUCLEOTIDE SEQUENCE [LARGE SCALE GENOMIC DNA]</scope>
    <source>
        <strain evidence="10">UK7</strain>
    </source>
</reference>
<evidence type="ECO:0000259" key="8">
    <source>
        <dbReference type="Pfam" id="PF20684"/>
    </source>
</evidence>
<evidence type="ECO:0000256" key="3">
    <source>
        <dbReference type="ARBA" id="ARBA00022989"/>
    </source>
</evidence>
<dbReference type="InterPro" id="IPR052337">
    <property type="entry name" value="SAT4-like"/>
</dbReference>
<feature type="region of interest" description="Disordered" evidence="6">
    <location>
        <begin position="337"/>
        <end position="360"/>
    </location>
</feature>
<keyword evidence="4 7" id="KW-0472">Membrane</keyword>
<feature type="transmembrane region" description="Helical" evidence="7">
    <location>
        <begin position="38"/>
        <end position="58"/>
    </location>
</feature>
<dbReference type="STRING" id="914237.A0A1E1L4M1"/>
<dbReference type="InParanoid" id="A0A1E1L4M1"/>
<feature type="region of interest" description="Disordered" evidence="6">
    <location>
        <begin position="419"/>
        <end position="443"/>
    </location>
</feature>
<dbReference type="InterPro" id="IPR049326">
    <property type="entry name" value="Rhodopsin_dom_fungi"/>
</dbReference>
<feature type="domain" description="Rhodopsin" evidence="8">
    <location>
        <begin position="23"/>
        <end position="304"/>
    </location>
</feature>
<comment type="caution">
    <text evidence="9">The sequence shown here is derived from an EMBL/GenBank/DDBJ whole genome shotgun (WGS) entry which is preliminary data.</text>
</comment>
<feature type="transmembrane region" description="Helical" evidence="7">
    <location>
        <begin position="202"/>
        <end position="220"/>
    </location>
</feature>
<dbReference type="AlphaFoldDB" id="A0A1E1L4M1"/>
<proteinExistence type="inferred from homology"/>
<dbReference type="PANTHER" id="PTHR33048">
    <property type="entry name" value="PTH11-LIKE INTEGRAL MEMBRANE PROTEIN (AFU_ORTHOLOGUE AFUA_5G11245)"/>
    <property type="match status" value="1"/>
</dbReference>
<sequence>MDQAIVNSAIAFTAASLIIILFRIFLRRLQHDKFLPDDWLMLISIIFYLFFTATYPIMVRASLRELWPKRIFWKRACVLMLKIQVYNGTNTTQWRESAMSQDESVTSRVLGSKMMLVGRVFYTTYLWCLKSCVLIYYTRLAISTSEYLLVEIAAGTLAVTWLLAILSFFLECRPIELYWQVIPDTPPPECAKAVVELIVLESLNISTTVFLIVIPTPLLLRAHLKTKHKIWVSALFVGLSSVRRQISVVFDKSLNPGKIITISVLRMTIVTGNLTTQSEGLWAQIECFLATAVANAPSIHEMWRHGWGHVRTRKFGRDNCSDGYRLATILPMESPKINHGPFDTSRKGSRVPSQDGSGDFELDIDRERRQDIASVPGTESRIKLGLRKSIRKVGQKLRTSLECLEIQKSVVVIQERKTGRLTPPPDSPGPTDGEFFFGPNHGEDGTARIRTEVSCNKALRSGHNNKVPRSWLGLIFRGPEGCG</sequence>